<dbReference type="InterPro" id="IPR020843">
    <property type="entry name" value="ER"/>
</dbReference>
<dbReference type="InterPro" id="IPR036291">
    <property type="entry name" value="NAD(P)-bd_dom_sf"/>
</dbReference>
<dbReference type="PROSITE" id="PS00059">
    <property type="entry name" value="ADH_ZINC"/>
    <property type="match status" value="1"/>
</dbReference>
<dbReference type="SUPFAM" id="SSF50129">
    <property type="entry name" value="GroES-like"/>
    <property type="match status" value="2"/>
</dbReference>
<dbReference type="PANTHER" id="PTHR43880:SF5">
    <property type="entry name" value="ALCOHOL DEHYDROGENASE-LIKE 6"/>
    <property type="match status" value="1"/>
</dbReference>
<evidence type="ECO:0000313" key="10">
    <source>
        <dbReference type="EMBL" id="ABK21597.1"/>
    </source>
</evidence>
<evidence type="ECO:0000256" key="2">
    <source>
        <dbReference type="ARBA" id="ARBA00010902"/>
    </source>
</evidence>
<dbReference type="PANTHER" id="PTHR43880">
    <property type="entry name" value="ALCOHOL DEHYDROGENASE"/>
    <property type="match status" value="1"/>
</dbReference>
<keyword evidence="6" id="KW-0560">Oxidoreductase</keyword>
<dbReference type="InterPro" id="IPR013149">
    <property type="entry name" value="ADH-like_C"/>
</dbReference>
<reference evidence="10" key="1">
    <citation type="journal article" date="2008" name="BMC Genomics">
        <title>A conifer genomics resource of 200,000 spruce (Picea spp.) ESTs and 6,464 high-quality, sequence-finished full-length cDNAs for Sitka spruce (Picea sitchensis).</title>
        <authorList>
            <person name="Ralph S.G."/>
            <person name="Chun H.J."/>
            <person name="Kolosova N."/>
            <person name="Cooper D."/>
            <person name="Oddy C."/>
            <person name="Ritland C.E."/>
            <person name="Kirkpatrick R."/>
            <person name="Moore R."/>
            <person name="Barber S."/>
            <person name="Holt R.A."/>
            <person name="Jones S.J."/>
            <person name="Marra M.A."/>
            <person name="Douglas C.J."/>
            <person name="Ritland K."/>
            <person name="Bohlmann J."/>
        </authorList>
    </citation>
    <scope>NUCLEOTIDE SEQUENCE</scope>
    <source>
        <tissue evidence="10">Green portion of the leader tissue</tissue>
    </source>
</reference>
<evidence type="ECO:0000256" key="1">
    <source>
        <dbReference type="ARBA" id="ARBA00001947"/>
    </source>
</evidence>
<dbReference type="Pfam" id="PF08240">
    <property type="entry name" value="ADH_N"/>
    <property type="match status" value="1"/>
</dbReference>
<sequence>MASPLSPQTITCKAAVAWGPGEPMSIEEVQVAPPQPMEVRIKVVATTICRSDITLWESRGHIPIFPRIFGHEATGIVESVGEGVTDLREGDHVLTVFQGECKKCRHCKSDKSNACETLGVEGNGLMHSDQKTRFSINGKPIYHFVGVSSFSEYTVVHSECVVKLSPDVPLGKISVLGCSVATGFGAAWKIANVGKGSTVVIFGLGAVGLAVAQGAKLRGASRIIGVDINPDKFERGKIFGVTEFINPNDYKQPTQEVVKEITTGGADYCFECVGNVELMRTALESCCDGWGMAVLIGVPSGKMELSAHYGPLLNGRTLKGTLLGGWKTRSELPTLVEMYMKKEIQIDEYVTHELPFADINKGYQLMKEGKCLRCVLHVVI</sequence>
<dbReference type="Pfam" id="PF00107">
    <property type="entry name" value="ADH_zinc_N"/>
    <property type="match status" value="1"/>
</dbReference>
<dbReference type="SUPFAM" id="SSF51735">
    <property type="entry name" value="NAD(P)-binding Rossmann-fold domains"/>
    <property type="match status" value="1"/>
</dbReference>
<dbReference type="CDD" id="cd08301">
    <property type="entry name" value="alcohol_DH_plants"/>
    <property type="match status" value="1"/>
</dbReference>
<keyword evidence="5 8" id="KW-0862">Zinc</keyword>
<dbReference type="SMART" id="SM00829">
    <property type="entry name" value="PKS_ER"/>
    <property type="match status" value="1"/>
</dbReference>
<feature type="domain" description="Enoyl reductase (ER)" evidence="9">
    <location>
        <begin position="19"/>
        <end position="376"/>
    </location>
</feature>
<dbReference type="GO" id="GO:0008270">
    <property type="term" value="F:zinc ion binding"/>
    <property type="evidence" value="ECO:0007669"/>
    <property type="project" value="InterPro"/>
</dbReference>
<comment type="similarity">
    <text evidence="2">Belongs to the zinc-containing alcohol dehydrogenase family. Class-III subfamily.</text>
</comment>
<organism evidence="10">
    <name type="scientific">Picea sitchensis</name>
    <name type="common">Sitka spruce</name>
    <name type="synonym">Pinus sitchensis</name>
    <dbReference type="NCBI Taxonomy" id="3332"/>
    <lineage>
        <taxon>Eukaryota</taxon>
        <taxon>Viridiplantae</taxon>
        <taxon>Streptophyta</taxon>
        <taxon>Embryophyta</taxon>
        <taxon>Tracheophyta</taxon>
        <taxon>Spermatophyta</taxon>
        <taxon>Pinopsida</taxon>
        <taxon>Pinidae</taxon>
        <taxon>Conifers I</taxon>
        <taxon>Pinales</taxon>
        <taxon>Pinaceae</taxon>
        <taxon>Picea</taxon>
    </lineage>
</organism>
<proteinExistence type="evidence at transcript level"/>
<dbReference type="GO" id="GO:0005829">
    <property type="term" value="C:cytosol"/>
    <property type="evidence" value="ECO:0007669"/>
    <property type="project" value="TreeGrafter"/>
</dbReference>
<dbReference type="AlphaFoldDB" id="A9NLT6"/>
<dbReference type="GO" id="GO:0051903">
    <property type="term" value="F:S-(hydroxymethyl)glutathione dehydrogenase [NAD(P)+] activity"/>
    <property type="evidence" value="ECO:0007669"/>
    <property type="project" value="TreeGrafter"/>
</dbReference>
<dbReference type="GO" id="GO:0046294">
    <property type="term" value="P:formaldehyde catabolic process"/>
    <property type="evidence" value="ECO:0007669"/>
    <property type="project" value="TreeGrafter"/>
</dbReference>
<keyword evidence="7" id="KW-0520">NAD</keyword>
<dbReference type="EMBL" id="EF082225">
    <property type="protein sequence ID" value="ABK21597.1"/>
    <property type="molecule type" value="mRNA"/>
</dbReference>
<evidence type="ECO:0000256" key="8">
    <source>
        <dbReference type="RuleBase" id="RU361277"/>
    </source>
</evidence>
<evidence type="ECO:0000256" key="7">
    <source>
        <dbReference type="ARBA" id="ARBA00023027"/>
    </source>
</evidence>
<dbReference type="InterPro" id="IPR011032">
    <property type="entry name" value="GroES-like_sf"/>
</dbReference>
<evidence type="ECO:0000259" key="9">
    <source>
        <dbReference type="SMART" id="SM00829"/>
    </source>
</evidence>
<evidence type="ECO:0000256" key="3">
    <source>
        <dbReference type="ARBA" id="ARBA00011738"/>
    </source>
</evidence>
<comment type="subunit">
    <text evidence="3">Homodimer.</text>
</comment>
<keyword evidence="4 8" id="KW-0479">Metal-binding</keyword>
<dbReference type="InterPro" id="IPR013154">
    <property type="entry name" value="ADH-like_N"/>
</dbReference>
<evidence type="ECO:0000256" key="5">
    <source>
        <dbReference type="ARBA" id="ARBA00022833"/>
    </source>
</evidence>
<evidence type="ECO:0000256" key="4">
    <source>
        <dbReference type="ARBA" id="ARBA00022723"/>
    </source>
</evidence>
<protein>
    <recommendedName>
        <fullName evidence="9">Enoyl reductase (ER) domain-containing protein</fullName>
    </recommendedName>
</protein>
<dbReference type="FunFam" id="3.90.180.10:FF:000007">
    <property type="entry name" value="Alcohol dehydrogenase 6"/>
    <property type="match status" value="1"/>
</dbReference>
<evidence type="ECO:0000256" key="6">
    <source>
        <dbReference type="ARBA" id="ARBA00023002"/>
    </source>
</evidence>
<dbReference type="FunFam" id="3.40.50.720:FF:000003">
    <property type="entry name" value="S-(hydroxymethyl)glutathione dehydrogenase"/>
    <property type="match status" value="1"/>
</dbReference>
<dbReference type="Gene3D" id="3.90.180.10">
    <property type="entry name" value="Medium-chain alcohol dehydrogenases, catalytic domain"/>
    <property type="match status" value="1"/>
</dbReference>
<dbReference type="Gene3D" id="3.40.50.720">
    <property type="entry name" value="NAD(P)-binding Rossmann-like Domain"/>
    <property type="match status" value="1"/>
</dbReference>
<name>A9NLT6_PICSI</name>
<comment type="cofactor">
    <cofactor evidence="1 8">
        <name>Zn(2+)</name>
        <dbReference type="ChEBI" id="CHEBI:29105"/>
    </cofactor>
</comment>
<accession>A9NLT6</accession>
<dbReference type="InterPro" id="IPR002328">
    <property type="entry name" value="ADH_Zn_CS"/>
</dbReference>